<evidence type="ECO:0000256" key="3">
    <source>
        <dbReference type="SAM" id="MobiDB-lite"/>
    </source>
</evidence>
<feature type="region of interest" description="Disordered" evidence="3">
    <location>
        <begin position="248"/>
        <end position="307"/>
    </location>
</feature>
<feature type="compositionally biased region" description="Polar residues" evidence="3">
    <location>
        <begin position="922"/>
        <end position="931"/>
    </location>
</feature>
<feature type="compositionally biased region" description="Polar residues" evidence="3">
    <location>
        <begin position="994"/>
        <end position="1015"/>
    </location>
</feature>
<feature type="compositionally biased region" description="Low complexity" evidence="3">
    <location>
        <begin position="1096"/>
        <end position="1106"/>
    </location>
</feature>
<proteinExistence type="predicted"/>
<feature type="compositionally biased region" description="Gly residues" evidence="3">
    <location>
        <begin position="1307"/>
        <end position="1323"/>
    </location>
</feature>
<feature type="compositionally biased region" description="Polar residues" evidence="3">
    <location>
        <begin position="1224"/>
        <end position="1238"/>
    </location>
</feature>
<feature type="compositionally biased region" description="Basic and acidic residues" evidence="3">
    <location>
        <begin position="845"/>
        <end position="860"/>
    </location>
</feature>
<feature type="region of interest" description="Disordered" evidence="3">
    <location>
        <begin position="747"/>
        <end position="1283"/>
    </location>
</feature>
<dbReference type="Pfam" id="PF25543">
    <property type="entry name" value="zf-CCCH_tandem"/>
    <property type="match status" value="1"/>
</dbReference>
<keyword evidence="1" id="KW-0479">Metal-binding</keyword>
<feature type="compositionally biased region" description="Basic and acidic residues" evidence="3">
    <location>
        <begin position="1207"/>
        <end position="1223"/>
    </location>
</feature>
<dbReference type="GO" id="GO:0008270">
    <property type="term" value="F:zinc ion binding"/>
    <property type="evidence" value="ECO:0007669"/>
    <property type="project" value="UniProtKB-KW"/>
</dbReference>
<feature type="compositionally biased region" description="Gly residues" evidence="3">
    <location>
        <begin position="1274"/>
        <end position="1283"/>
    </location>
</feature>
<evidence type="ECO:0000256" key="2">
    <source>
        <dbReference type="SAM" id="Coils"/>
    </source>
</evidence>
<dbReference type="PANTHER" id="PTHR37543:SF1">
    <property type="entry name" value="CCCH ZINC FINGER DNA BINDING PROTEIN (AFU_ORTHOLOGUE AFUA_5G12760)"/>
    <property type="match status" value="1"/>
</dbReference>
<feature type="domain" description="C3H1-type" evidence="4">
    <location>
        <begin position="606"/>
        <end position="634"/>
    </location>
</feature>
<feature type="compositionally biased region" description="Basic and acidic residues" evidence="3">
    <location>
        <begin position="877"/>
        <end position="894"/>
    </location>
</feature>
<dbReference type="EMBL" id="ML992516">
    <property type="protein sequence ID" value="KAF2219398.1"/>
    <property type="molecule type" value="Genomic_DNA"/>
</dbReference>
<dbReference type="OrthoDB" id="2270193at2759"/>
<organism evidence="5 6">
    <name type="scientific">Elsinoe ampelina</name>
    <dbReference type="NCBI Taxonomy" id="302913"/>
    <lineage>
        <taxon>Eukaryota</taxon>
        <taxon>Fungi</taxon>
        <taxon>Dikarya</taxon>
        <taxon>Ascomycota</taxon>
        <taxon>Pezizomycotina</taxon>
        <taxon>Dothideomycetes</taxon>
        <taxon>Dothideomycetidae</taxon>
        <taxon>Myriangiales</taxon>
        <taxon>Elsinoaceae</taxon>
        <taxon>Elsinoe</taxon>
    </lineage>
</organism>
<dbReference type="Proteomes" id="UP000799538">
    <property type="component" value="Unassembled WGS sequence"/>
</dbReference>
<dbReference type="InterPro" id="IPR000571">
    <property type="entry name" value="Znf_CCCH"/>
</dbReference>
<evidence type="ECO:0000313" key="6">
    <source>
        <dbReference type="Proteomes" id="UP000799538"/>
    </source>
</evidence>
<gene>
    <name evidence="5" type="ORF">BDZ85DRAFT_304468</name>
</gene>
<evidence type="ECO:0000313" key="5">
    <source>
        <dbReference type="EMBL" id="KAF2219398.1"/>
    </source>
</evidence>
<accession>A0A6A6G1I0</accession>
<feature type="compositionally biased region" description="Polar residues" evidence="3">
    <location>
        <begin position="1249"/>
        <end position="1258"/>
    </location>
</feature>
<keyword evidence="1" id="KW-0862">Zinc</keyword>
<protein>
    <recommendedName>
        <fullName evidence="4">C3H1-type domain-containing protein</fullName>
    </recommendedName>
</protein>
<feature type="compositionally biased region" description="Acidic residues" evidence="3">
    <location>
        <begin position="977"/>
        <end position="992"/>
    </location>
</feature>
<feature type="compositionally biased region" description="Gly residues" evidence="3">
    <location>
        <begin position="1335"/>
        <end position="1356"/>
    </location>
</feature>
<feature type="compositionally biased region" description="Gly residues" evidence="3">
    <location>
        <begin position="1365"/>
        <end position="1377"/>
    </location>
</feature>
<feature type="compositionally biased region" description="Basic and acidic residues" evidence="3">
    <location>
        <begin position="378"/>
        <end position="397"/>
    </location>
</feature>
<feature type="compositionally biased region" description="Basic and acidic residues" evidence="3">
    <location>
        <begin position="1387"/>
        <end position="1424"/>
    </location>
</feature>
<dbReference type="PANTHER" id="PTHR37543">
    <property type="entry name" value="CCCH ZINC FINGER DNA BINDING PROTEIN (AFU_ORTHOLOGUE AFUA_5G12760)"/>
    <property type="match status" value="1"/>
</dbReference>
<feature type="region of interest" description="Disordered" evidence="3">
    <location>
        <begin position="430"/>
        <end position="453"/>
    </location>
</feature>
<sequence length="1424" mass="155755">MFSENETATLSKDLAAFRYVSTTATNNLQGILASHEKLIADYKSLLSDYEETKDARDRYKRQAKGTEGTPFVVVLIDGDNYPFDDAFVGKAADGGTNAAEFLHAFFKDHIRKLGLAPETKLVVRYVVNLAEASRMAHHLGLTGSHSRSLATFTAAFASAKPLCDVVDSGDRPSTTEAKIKENFELYVNTNACKHIFFAGCNSQRNLDLLKPYEKRLEKITLIRNSQSWPQFSSLGLRTEELTFVFRDGRAPTPERSSTNSSSNLKVGKYVPPSQRRESDDSFQPDAKRRPTTSTLQHQLLRPASKSRLTYSHQDLLKYRNEPSVPPPTDLLHLELERDDQRTPRPQRRQPIPPHDDSAEPPICRNYDSIPSAPVDNSEADHSDRTHERHSRRDVYNADVDIHNATSNAYSGLNGDTTDGYSHPEAWVDSRQSFDAQSPETSKPQWKHKQKSNEQQQPFCTHWVRGVCKYGETCKKRHELPVDPRGPGILEHYGEPSRAAVSNDWRAPEKAAANPSRIPGPIPPHRALGQRGSTLHGRAYSEDLDESQLPKEHEPKIYDVKEVLENLPRRADANLDLIPVNNHGWRLDYYPGKTPSKPAIANYKEKIATFEPCKDFLLKGKCKEGAHCAKEHAPLTAELTEVLRWDAHDSPCKKQGDCRDRDCYSGHICYSPNCKNGLRFTGCRLPTKLHQVDPLVADYVPAVVPHEELSEEDRQLAGQPIEVIEGDLLGVEEDVRPVNKLNMTSRWAQNMPNPHQSGQNTPTGQVNNDSPLIPADDSSHEREKTPGPRPNGGATWDPFMPSPTQKKISTNGMNGRAAANGRSTPKVEKFSFEPPTDEESVSDDQQSDHEWQYSVPDDHINYNDGYESDGLYQAPTPEKYEKSQSRKVDGHDGGHEYSSTSAPSWNASESLPQKPATSDLKSDTPQTQQGWSNPPAEEQSRHQTPASVKPVPKDTVVQSEPATTAKTSPAQAPPADIQVDDELVADDGPEGIDDQVTNATSPVIDQETSFASTGPASESVDELFDTESRTPTNRSPLPSAAQPVAAESNSPVEQASTDRQSSPVARPESKTSTRLNVGAVSFVPGSTFVPGANSHKTASPSPSLSATAPPPAPSDSSPQSSSTPFSPLGDSKHAPKPASPMTVKAAKVAPPTETTTTDHPDPIPTESHSNSKKKKSHSRNASSLTAVRGDHGKTDSFASRQTPRSAHKSGDARNYAEGREERISEGQSSHNSGGRSQASFGDGEVGRFDSWNTSSQHVNQDAEASGWGQQEAWQGSGGQYAGDGANGWGYGVNNAWNNNSWGQEQEGWQGGRGAGGANGNGRGAYGRSQRNDTSGYGRGRGWGGTDEQGYGNDGAGVTGYADHGYASGGYGSGGGGLEEFGLDDEYLESARREQAAMQRSHEDMMRDHEEGQRRGHRGAVEPHTW</sequence>
<keyword evidence="2" id="KW-0175">Coiled coil</keyword>
<dbReference type="Pfam" id="PF25540">
    <property type="entry name" value="DUF7923"/>
    <property type="match status" value="1"/>
</dbReference>
<dbReference type="InterPro" id="IPR057654">
    <property type="entry name" value="Znf-CCCH_tandem"/>
</dbReference>
<reference evidence="6" key="1">
    <citation type="journal article" date="2020" name="Stud. Mycol.">
        <title>101 Dothideomycetes genomes: A test case for predicting lifestyles and emergence of pathogens.</title>
        <authorList>
            <person name="Haridas S."/>
            <person name="Albert R."/>
            <person name="Binder M."/>
            <person name="Bloem J."/>
            <person name="LaButti K."/>
            <person name="Salamov A."/>
            <person name="Andreopoulos B."/>
            <person name="Baker S."/>
            <person name="Barry K."/>
            <person name="Bills G."/>
            <person name="Bluhm B."/>
            <person name="Cannon C."/>
            <person name="Castanera R."/>
            <person name="Culley D."/>
            <person name="Daum C."/>
            <person name="Ezra D."/>
            <person name="Gonzalez J."/>
            <person name="Henrissat B."/>
            <person name="Kuo A."/>
            <person name="Liang C."/>
            <person name="Lipzen A."/>
            <person name="Lutzoni F."/>
            <person name="Magnuson J."/>
            <person name="Mondo S."/>
            <person name="Nolan M."/>
            <person name="Ohm R."/>
            <person name="Pangilinan J."/>
            <person name="Park H.-J."/>
            <person name="Ramirez L."/>
            <person name="Alfaro M."/>
            <person name="Sun H."/>
            <person name="Tritt A."/>
            <person name="Yoshinaga Y."/>
            <person name="Zwiers L.-H."/>
            <person name="Turgeon B."/>
            <person name="Goodwin S."/>
            <person name="Spatafora J."/>
            <person name="Crous P."/>
            <person name="Grigoriev I."/>
        </authorList>
    </citation>
    <scope>NUCLEOTIDE SEQUENCE [LARGE SCALE GENOMIC DNA]</scope>
    <source>
        <strain evidence="6">CECT 20119</strain>
    </source>
</reference>
<evidence type="ECO:0000256" key="1">
    <source>
        <dbReference type="PROSITE-ProRule" id="PRU00723"/>
    </source>
</evidence>
<feature type="compositionally biased region" description="Low complexity" evidence="3">
    <location>
        <begin position="1113"/>
        <end position="1126"/>
    </location>
</feature>
<feature type="compositionally biased region" description="Polar residues" evidence="3">
    <location>
        <begin position="1046"/>
        <end position="1062"/>
    </location>
</feature>
<feature type="zinc finger region" description="C3H1-type" evidence="1">
    <location>
        <begin position="453"/>
        <end position="480"/>
    </location>
</feature>
<dbReference type="PROSITE" id="PS50103">
    <property type="entry name" value="ZF_C3H1"/>
    <property type="match status" value="2"/>
</dbReference>
<dbReference type="Gene3D" id="4.10.1000.10">
    <property type="entry name" value="Zinc finger, CCCH-type"/>
    <property type="match status" value="1"/>
</dbReference>
<dbReference type="InterPro" id="IPR057683">
    <property type="entry name" value="DUF7923"/>
</dbReference>
<evidence type="ECO:0000259" key="4">
    <source>
        <dbReference type="PROSITE" id="PS50103"/>
    </source>
</evidence>
<dbReference type="SMART" id="SM00356">
    <property type="entry name" value="ZnF_C3H1"/>
    <property type="match status" value="2"/>
</dbReference>
<feature type="zinc finger region" description="C3H1-type" evidence="1">
    <location>
        <begin position="606"/>
        <end position="634"/>
    </location>
</feature>
<feature type="compositionally biased region" description="Polar residues" evidence="3">
    <location>
        <begin position="955"/>
        <end position="969"/>
    </location>
</feature>
<feature type="region of interest" description="Disordered" evidence="3">
    <location>
        <begin position="335"/>
        <end position="397"/>
    </location>
</feature>
<feature type="compositionally biased region" description="Polar residues" evidence="3">
    <location>
        <begin position="896"/>
        <end position="910"/>
    </location>
</feature>
<feature type="compositionally biased region" description="Basic and acidic residues" evidence="3">
    <location>
        <begin position="776"/>
        <end position="785"/>
    </location>
</feature>
<name>A0A6A6G1I0_9PEZI</name>
<keyword evidence="6" id="KW-1185">Reference proteome</keyword>
<keyword evidence="1" id="KW-0863">Zinc-finger</keyword>
<feature type="compositionally biased region" description="Polar residues" evidence="3">
    <location>
        <begin position="430"/>
        <end position="443"/>
    </location>
</feature>
<feature type="compositionally biased region" description="Polar residues" evidence="3">
    <location>
        <begin position="747"/>
        <end position="769"/>
    </location>
</feature>
<feature type="region of interest" description="Disordered" evidence="3">
    <location>
        <begin position="1295"/>
        <end position="1424"/>
    </location>
</feature>
<feature type="compositionally biased region" description="Polar residues" evidence="3">
    <location>
        <begin position="801"/>
        <end position="812"/>
    </location>
</feature>
<feature type="domain" description="C3H1-type" evidence="4">
    <location>
        <begin position="453"/>
        <end position="480"/>
    </location>
</feature>
<feature type="coiled-coil region" evidence="2">
    <location>
        <begin position="32"/>
        <end position="62"/>
    </location>
</feature>
<feature type="compositionally biased region" description="Polar residues" evidence="3">
    <location>
        <begin position="254"/>
        <end position="264"/>
    </location>
</feature>